<name>A0AAC8W3J1_9PROT</name>
<dbReference type="KEGG" id="ati:AL072_23170"/>
<gene>
    <name evidence="1" type="ORF">AL072_23170</name>
</gene>
<evidence type="ECO:0000313" key="2">
    <source>
        <dbReference type="Proteomes" id="UP000069935"/>
    </source>
</evidence>
<reference evidence="2" key="1">
    <citation type="submission" date="2015-08" db="EMBL/GenBank/DDBJ databases">
        <title>Complete Genome Sequence of Azospirillum thiophilum BV-S.</title>
        <authorList>
            <person name="Fomenkov A."/>
            <person name="Vincze T."/>
            <person name="Grabovich M."/>
            <person name="Dubinina G."/>
            <person name="Orlova M."/>
            <person name="Belousova E."/>
            <person name="Roberts R.J."/>
        </authorList>
    </citation>
    <scope>NUCLEOTIDE SEQUENCE [LARGE SCALE GENOMIC DNA]</scope>
    <source>
        <strain evidence="2">BV-S</strain>
    </source>
</reference>
<dbReference type="PANTHER" id="PTHR42194">
    <property type="entry name" value="UPF0276 PROTEIN HI_1600"/>
    <property type="match status" value="1"/>
</dbReference>
<sequence>MDRATPAPVAVPAPVPAPVPAAAGIGLREPHREAFVAAGLPAPWVEIHSENYLVPGGPRLAGIERVRRDRPIGCHGVGLSLGSAGGLDPDHLLRLRALYARLEPGLVSEHLSWSIGASTGPGAKGDAYLNDLLPLPYSEECLDRVCRNLDHAQDALGHRILVENPSAYLAFAGSVIPEAEFLAELVTRTGCGLLLDINNLYVSSVNLGFDRAGWLDAIPADAVGEYHLAGHARLTVGGEELLIDDHGSAVGDAVMALFAVALDRIGPRPTLIEWDTDLPELDGLLAEAARAQRLLDPAVRSGRHAH</sequence>
<dbReference type="AlphaFoldDB" id="A0AAC8W3J1"/>
<dbReference type="EMBL" id="CP012404">
    <property type="protein sequence ID" value="ALG74397.1"/>
    <property type="molecule type" value="Genomic_DNA"/>
</dbReference>
<dbReference type="Pfam" id="PF05114">
    <property type="entry name" value="MbnB_TglH_ChrH"/>
    <property type="match status" value="1"/>
</dbReference>
<dbReference type="Gene3D" id="3.20.20.150">
    <property type="entry name" value="Divalent-metal-dependent TIM barrel enzymes"/>
    <property type="match status" value="1"/>
</dbReference>
<accession>A0AAC8W3J1</accession>
<dbReference type="SUPFAM" id="SSF51658">
    <property type="entry name" value="Xylose isomerase-like"/>
    <property type="match status" value="1"/>
</dbReference>
<dbReference type="InterPro" id="IPR007801">
    <property type="entry name" value="MbnB/TglH/ChrH"/>
</dbReference>
<organism evidence="1 2">
    <name type="scientific">Azospirillum thiophilum</name>
    <dbReference type="NCBI Taxonomy" id="528244"/>
    <lineage>
        <taxon>Bacteria</taxon>
        <taxon>Pseudomonadati</taxon>
        <taxon>Pseudomonadota</taxon>
        <taxon>Alphaproteobacteria</taxon>
        <taxon>Rhodospirillales</taxon>
        <taxon>Azospirillaceae</taxon>
        <taxon>Azospirillum</taxon>
    </lineage>
</organism>
<evidence type="ECO:0000313" key="1">
    <source>
        <dbReference type="EMBL" id="ALG74397.1"/>
    </source>
</evidence>
<dbReference type="NCBIfam" id="NF003818">
    <property type="entry name" value="PRK05409.1"/>
    <property type="match status" value="1"/>
</dbReference>
<dbReference type="InterPro" id="IPR036237">
    <property type="entry name" value="Xyl_isomerase-like_sf"/>
</dbReference>
<dbReference type="Proteomes" id="UP000069935">
    <property type="component" value="Chromosome 4"/>
</dbReference>
<keyword evidence="2" id="KW-1185">Reference proteome</keyword>
<reference evidence="1 2" key="2">
    <citation type="journal article" date="2016" name="Genome Announc.">
        <title>Complete Genome Sequence of a Strain of Azospirillum thiophilum Isolated from a Sulfide Spring.</title>
        <authorList>
            <person name="Fomenkov A."/>
            <person name="Vincze T."/>
            <person name="Grabovich M."/>
            <person name="Anton B.P."/>
            <person name="Dubinina G."/>
            <person name="Orlova M."/>
            <person name="Belousova E."/>
            <person name="Roberts R.J."/>
        </authorList>
    </citation>
    <scope>NUCLEOTIDE SEQUENCE [LARGE SCALE GENOMIC DNA]</scope>
    <source>
        <strain evidence="1 2">BV-S</strain>
    </source>
</reference>
<proteinExistence type="predicted"/>
<protein>
    <submittedName>
        <fullName evidence="1">Uncharacterized protein</fullName>
    </submittedName>
</protein>
<dbReference type="PANTHER" id="PTHR42194:SF1">
    <property type="entry name" value="UPF0276 PROTEIN HI_1600"/>
    <property type="match status" value="1"/>
</dbReference>